<accession>A0A6J4MEZ7</accession>
<feature type="region of interest" description="Disordered" evidence="1">
    <location>
        <begin position="1"/>
        <end position="66"/>
    </location>
</feature>
<dbReference type="AlphaFoldDB" id="A0A6J4MEZ7"/>
<organism evidence="2">
    <name type="scientific">uncultured Gemmatimonadaceae bacterium</name>
    <dbReference type="NCBI Taxonomy" id="246130"/>
    <lineage>
        <taxon>Bacteria</taxon>
        <taxon>Pseudomonadati</taxon>
        <taxon>Gemmatimonadota</taxon>
        <taxon>Gemmatimonadia</taxon>
        <taxon>Gemmatimonadales</taxon>
        <taxon>Gemmatimonadaceae</taxon>
        <taxon>environmental samples</taxon>
    </lineage>
</organism>
<sequence length="118" mass="13030">DPRLPRDRPRRGRPLRAVRHRRRDRDRPRTPLLRADAAAHRDRHLARRAPPPGGGAGRVGVLPRRQRGRARLGAAGGGALLRRLPRCAPQPDDVLAPGDAGLRRLSRVRGRAALDDGE</sequence>
<gene>
    <name evidence="2" type="ORF">AVDCRST_MAG40-3279</name>
</gene>
<feature type="compositionally biased region" description="Basic residues" evidence="1">
    <location>
        <begin position="8"/>
        <end position="24"/>
    </location>
</feature>
<feature type="non-terminal residue" evidence="2">
    <location>
        <position position="1"/>
    </location>
</feature>
<protein>
    <submittedName>
        <fullName evidence="2">Uncharacterized protein</fullName>
    </submittedName>
</protein>
<feature type="non-terminal residue" evidence="2">
    <location>
        <position position="118"/>
    </location>
</feature>
<dbReference type="EMBL" id="CADCTX010000901">
    <property type="protein sequence ID" value="CAA9357882.1"/>
    <property type="molecule type" value="Genomic_DNA"/>
</dbReference>
<evidence type="ECO:0000313" key="2">
    <source>
        <dbReference type="EMBL" id="CAA9357882.1"/>
    </source>
</evidence>
<reference evidence="2" key="1">
    <citation type="submission" date="2020-02" db="EMBL/GenBank/DDBJ databases">
        <authorList>
            <person name="Meier V. D."/>
        </authorList>
    </citation>
    <scope>NUCLEOTIDE SEQUENCE</scope>
    <source>
        <strain evidence="2">AVDCRST_MAG40</strain>
    </source>
</reference>
<proteinExistence type="predicted"/>
<name>A0A6J4MEZ7_9BACT</name>
<evidence type="ECO:0000256" key="1">
    <source>
        <dbReference type="SAM" id="MobiDB-lite"/>
    </source>
</evidence>